<dbReference type="RefSeq" id="XP_040880050.1">
    <property type="nucleotide sequence ID" value="XM_041028038.1"/>
</dbReference>
<dbReference type="Proteomes" id="UP000030672">
    <property type="component" value="Unassembled WGS sequence"/>
</dbReference>
<dbReference type="GeneID" id="63921411"/>
<organism evidence="1 2">
    <name type="scientific">Aureobasidium melanogenum (strain CBS 110374)</name>
    <name type="common">Aureobasidium pullulans var. melanogenum</name>
    <dbReference type="NCBI Taxonomy" id="1043003"/>
    <lineage>
        <taxon>Eukaryota</taxon>
        <taxon>Fungi</taxon>
        <taxon>Dikarya</taxon>
        <taxon>Ascomycota</taxon>
        <taxon>Pezizomycotina</taxon>
        <taxon>Dothideomycetes</taxon>
        <taxon>Dothideomycetidae</taxon>
        <taxon>Dothideales</taxon>
        <taxon>Saccotheciaceae</taxon>
        <taxon>Aureobasidium</taxon>
    </lineage>
</organism>
<evidence type="ECO:0000313" key="1">
    <source>
        <dbReference type="EMBL" id="KEQ63027.1"/>
    </source>
</evidence>
<protein>
    <submittedName>
        <fullName evidence="1">Uncharacterized protein</fullName>
    </submittedName>
</protein>
<dbReference type="HOGENOM" id="CLU_1245114_0_0_1"/>
<sequence>MTPKVRAESGILLKVIENQEQAARPSPAWSESSAFSAHALEFIGFSSLELSETEEKQPTSPQHPCLRKTRPIRYLDEKDPLVRGIGLKLLAKKGHINLASIPTPDPGFGYGKHATPAVAYRKFKETGIEPTDVKVALPVGEDLCIHPIFYREMWETQELASRSLPHWDNLKPVWQLATLLLEEKAMSGFLCGMLDHTSHHEIRAPMAAHKLSDARDHRTMFV</sequence>
<dbReference type="STRING" id="1043003.A0A074VZ80"/>
<gene>
    <name evidence="1" type="ORF">M437DRAFT_84072</name>
</gene>
<dbReference type="AlphaFoldDB" id="A0A074VZ80"/>
<evidence type="ECO:0000313" key="2">
    <source>
        <dbReference type="Proteomes" id="UP000030672"/>
    </source>
</evidence>
<name>A0A074VZ80_AURM1</name>
<dbReference type="EMBL" id="KL584832">
    <property type="protein sequence ID" value="KEQ63027.1"/>
    <property type="molecule type" value="Genomic_DNA"/>
</dbReference>
<reference evidence="1 2" key="1">
    <citation type="journal article" date="2014" name="BMC Genomics">
        <title>Genome sequencing of four Aureobasidium pullulans varieties: biotechnological potential, stress tolerance, and description of new species.</title>
        <authorList>
            <person name="Gostin Ar C."/>
            <person name="Ohm R.A."/>
            <person name="Kogej T."/>
            <person name="Sonjak S."/>
            <person name="Turk M."/>
            <person name="Zajc J."/>
            <person name="Zalar P."/>
            <person name="Grube M."/>
            <person name="Sun H."/>
            <person name="Han J."/>
            <person name="Sharma A."/>
            <person name="Chiniquy J."/>
            <person name="Ngan C.Y."/>
            <person name="Lipzen A."/>
            <person name="Barry K."/>
            <person name="Grigoriev I.V."/>
            <person name="Gunde-Cimerman N."/>
        </authorList>
    </citation>
    <scope>NUCLEOTIDE SEQUENCE [LARGE SCALE GENOMIC DNA]</scope>
    <source>
        <strain evidence="1 2">CBS 110374</strain>
    </source>
</reference>
<accession>A0A074VZ80</accession>
<keyword evidence="2" id="KW-1185">Reference proteome</keyword>
<proteinExistence type="predicted"/>